<dbReference type="AlphaFoldDB" id="A0A9P8AJF3"/>
<dbReference type="SUPFAM" id="SSF57701">
    <property type="entry name" value="Zn2/Cys6 DNA-binding domain"/>
    <property type="match status" value="1"/>
</dbReference>
<dbReference type="SMART" id="SM00066">
    <property type="entry name" value="GAL4"/>
    <property type="match status" value="1"/>
</dbReference>
<dbReference type="EMBL" id="JAHMUF010000006">
    <property type="protein sequence ID" value="KAG7194701.1"/>
    <property type="molecule type" value="Genomic_DNA"/>
</dbReference>
<gene>
    <name evidence="3" type="ORF">KQ657_004378</name>
</gene>
<dbReference type="RefSeq" id="XP_043050248.1">
    <property type="nucleotide sequence ID" value="XM_043195051.1"/>
</dbReference>
<dbReference type="Pfam" id="PF00172">
    <property type="entry name" value="Zn_clus"/>
    <property type="match status" value="1"/>
</dbReference>
<dbReference type="Proteomes" id="UP000790833">
    <property type="component" value="Unassembled WGS sequence"/>
</dbReference>
<evidence type="ECO:0000313" key="4">
    <source>
        <dbReference type="Proteomes" id="UP000790833"/>
    </source>
</evidence>
<dbReference type="CDD" id="cd00067">
    <property type="entry name" value="GAL4"/>
    <property type="match status" value="1"/>
</dbReference>
<organism evidence="3 4">
    <name type="scientific">Scheffersomyces spartinae</name>
    <dbReference type="NCBI Taxonomy" id="45513"/>
    <lineage>
        <taxon>Eukaryota</taxon>
        <taxon>Fungi</taxon>
        <taxon>Dikarya</taxon>
        <taxon>Ascomycota</taxon>
        <taxon>Saccharomycotina</taxon>
        <taxon>Pichiomycetes</taxon>
        <taxon>Debaryomycetaceae</taxon>
        <taxon>Scheffersomyces</taxon>
    </lineage>
</organism>
<dbReference type="Gene3D" id="4.10.240.10">
    <property type="entry name" value="Zn(2)-C6 fungal-type DNA-binding domain"/>
    <property type="match status" value="1"/>
</dbReference>
<evidence type="ECO:0000256" key="1">
    <source>
        <dbReference type="ARBA" id="ARBA00023242"/>
    </source>
</evidence>
<dbReference type="GO" id="GO:0008270">
    <property type="term" value="F:zinc ion binding"/>
    <property type="evidence" value="ECO:0007669"/>
    <property type="project" value="InterPro"/>
</dbReference>
<feature type="domain" description="Zn(2)-C6 fungal-type" evidence="2">
    <location>
        <begin position="2"/>
        <end position="33"/>
    </location>
</feature>
<dbReference type="GeneID" id="66117752"/>
<comment type="caution">
    <text evidence="3">The sequence shown here is derived from an EMBL/GenBank/DDBJ whole genome shotgun (WGS) entry which is preliminary data.</text>
</comment>
<keyword evidence="1" id="KW-0539">Nucleus</keyword>
<dbReference type="InterPro" id="IPR036864">
    <property type="entry name" value="Zn2-C6_fun-type_DNA-bd_sf"/>
</dbReference>
<dbReference type="InterPro" id="IPR001138">
    <property type="entry name" value="Zn2Cys6_DnaBD"/>
</dbReference>
<dbReference type="PANTHER" id="PTHR37534">
    <property type="entry name" value="TRANSCRIPTIONAL ACTIVATOR PROTEIN UGA3"/>
    <property type="match status" value="1"/>
</dbReference>
<dbReference type="OrthoDB" id="415590at2759"/>
<accession>A0A9P8AJF3</accession>
<dbReference type="GO" id="GO:0000981">
    <property type="term" value="F:DNA-binding transcription factor activity, RNA polymerase II-specific"/>
    <property type="evidence" value="ECO:0007669"/>
    <property type="project" value="InterPro"/>
</dbReference>
<keyword evidence="4" id="KW-1185">Reference proteome</keyword>
<sequence length="191" mass="21578">MRCLTCRQRKKKCDELLYPVCQNCLGKNLECRWSRQILDLHNKLKQVKYVGKSKSPLPIEHMTKEKQNISPSISTKTASEILSYTTTPSTSSVLTPIVATLDEDLMPTYSNITYSNISSGYLWDDIDSSQALLAPSLIEYSNSPIGESLRQSSIQVVKPQYESTKRKKPSRIIDKIAYQEDVTNEGNAPLE</sequence>
<protein>
    <recommendedName>
        <fullName evidence="2">Zn(2)-C6 fungal-type domain-containing protein</fullName>
    </recommendedName>
</protein>
<proteinExistence type="predicted"/>
<dbReference type="PANTHER" id="PTHR37534:SF46">
    <property type="entry name" value="ZN(II)2CYS6 TRANSCRIPTION FACTOR (EUROFUNG)"/>
    <property type="match status" value="1"/>
</dbReference>
<reference evidence="3" key="1">
    <citation type="submission" date="2021-03" db="EMBL/GenBank/DDBJ databases">
        <authorList>
            <person name="Palmer J.M."/>
        </authorList>
    </citation>
    <scope>NUCLEOTIDE SEQUENCE</scope>
    <source>
        <strain evidence="3">ARV_011</strain>
    </source>
</reference>
<evidence type="ECO:0000259" key="2">
    <source>
        <dbReference type="PROSITE" id="PS50048"/>
    </source>
</evidence>
<evidence type="ECO:0000313" key="3">
    <source>
        <dbReference type="EMBL" id="KAG7194701.1"/>
    </source>
</evidence>
<name>A0A9P8AJF3_9ASCO</name>
<dbReference type="PROSITE" id="PS50048">
    <property type="entry name" value="ZN2_CY6_FUNGAL_2"/>
    <property type="match status" value="1"/>
</dbReference>